<proteinExistence type="predicted"/>
<gene>
    <name evidence="1" type="ORF">HPB50_010914</name>
</gene>
<sequence>MGVRRCNGAASCNDHCGIGNTARQKHPWLLGNTSRDDEEDLRRIPKANLPKQIHNHLLRRSLVECTGIAELGQAIKNVLIQLREIRPRLRGRLIFQQVPPVDCFGCPIAFGLVPIVNRL</sequence>
<dbReference type="EMBL" id="CM023488">
    <property type="protein sequence ID" value="KAH6924057.1"/>
    <property type="molecule type" value="Genomic_DNA"/>
</dbReference>
<keyword evidence="2" id="KW-1185">Reference proteome</keyword>
<comment type="caution">
    <text evidence="1">The sequence shown here is derived from an EMBL/GenBank/DDBJ whole genome shotgun (WGS) entry which is preliminary data.</text>
</comment>
<evidence type="ECO:0000313" key="2">
    <source>
        <dbReference type="Proteomes" id="UP000821845"/>
    </source>
</evidence>
<protein>
    <submittedName>
        <fullName evidence="1">Uncharacterized protein</fullName>
    </submittedName>
</protein>
<evidence type="ECO:0000313" key="1">
    <source>
        <dbReference type="EMBL" id="KAH6924057.1"/>
    </source>
</evidence>
<organism evidence="1 2">
    <name type="scientific">Hyalomma asiaticum</name>
    <name type="common">Tick</name>
    <dbReference type="NCBI Taxonomy" id="266040"/>
    <lineage>
        <taxon>Eukaryota</taxon>
        <taxon>Metazoa</taxon>
        <taxon>Ecdysozoa</taxon>
        <taxon>Arthropoda</taxon>
        <taxon>Chelicerata</taxon>
        <taxon>Arachnida</taxon>
        <taxon>Acari</taxon>
        <taxon>Parasitiformes</taxon>
        <taxon>Ixodida</taxon>
        <taxon>Ixodoidea</taxon>
        <taxon>Ixodidae</taxon>
        <taxon>Hyalomminae</taxon>
        <taxon>Hyalomma</taxon>
    </lineage>
</organism>
<accession>A0ACB7RQH2</accession>
<reference evidence="1" key="1">
    <citation type="submission" date="2020-05" db="EMBL/GenBank/DDBJ databases">
        <title>Large-scale comparative analyses of tick genomes elucidate their genetic diversity and vector capacities.</title>
        <authorList>
            <person name="Jia N."/>
            <person name="Wang J."/>
            <person name="Shi W."/>
            <person name="Du L."/>
            <person name="Sun Y."/>
            <person name="Zhan W."/>
            <person name="Jiang J."/>
            <person name="Wang Q."/>
            <person name="Zhang B."/>
            <person name="Ji P."/>
            <person name="Sakyi L.B."/>
            <person name="Cui X."/>
            <person name="Yuan T."/>
            <person name="Jiang B."/>
            <person name="Yang W."/>
            <person name="Lam T.T.-Y."/>
            <person name="Chang Q."/>
            <person name="Ding S."/>
            <person name="Wang X."/>
            <person name="Zhu J."/>
            <person name="Ruan X."/>
            <person name="Zhao L."/>
            <person name="Wei J."/>
            <person name="Que T."/>
            <person name="Du C."/>
            <person name="Cheng J."/>
            <person name="Dai P."/>
            <person name="Han X."/>
            <person name="Huang E."/>
            <person name="Gao Y."/>
            <person name="Liu J."/>
            <person name="Shao H."/>
            <person name="Ye R."/>
            <person name="Li L."/>
            <person name="Wei W."/>
            <person name="Wang X."/>
            <person name="Wang C."/>
            <person name="Yang T."/>
            <person name="Huo Q."/>
            <person name="Li W."/>
            <person name="Guo W."/>
            <person name="Chen H."/>
            <person name="Zhou L."/>
            <person name="Ni X."/>
            <person name="Tian J."/>
            <person name="Zhou Y."/>
            <person name="Sheng Y."/>
            <person name="Liu T."/>
            <person name="Pan Y."/>
            <person name="Xia L."/>
            <person name="Li J."/>
            <person name="Zhao F."/>
            <person name="Cao W."/>
        </authorList>
    </citation>
    <scope>NUCLEOTIDE SEQUENCE</scope>
    <source>
        <strain evidence="1">Hyas-2018</strain>
    </source>
</reference>
<name>A0ACB7RQH2_HYAAI</name>
<dbReference type="Proteomes" id="UP000821845">
    <property type="component" value="Chromosome 8"/>
</dbReference>